<dbReference type="Proteomes" id="UP000712600">
    <property type="component" value="Unassembled WGS sequence"/>
</dbReference>
<evidence type="ECO:0000313" key="2">
    <source>
        <dbReference type="EMBL" id="KAF3514241.1"/>
    </source>
</evidence>
<dbReference type="AlphaFoldDB" id="A0A8S9PJ94"/>
<comment type="caution">
    <text evidence="2">The sequence shown here is derived from an EMBL/GenBank/DDBJ whole genome shotgun (WGS) entry which is preliminary data.</text>
</comment>
<feature type="compositionally biased region" description="Basic and acidic residues" evidence="1">
    <location>
        <begin position="81"/>
        <end position="101"/>
    </location>
</feature>
<evidence type="ECO:0000256" key="1">
    <source>
        <dbReference type="SAM" id="MobiDB-lite"/>
    </source>
</evidence>
<accession>A0A8S9PJ94</accession>
<dbReference type="EMBL" id="QGKX02001521">
    <property type="protein sequence ID" value="KAF3514241.1"/>
    <property type="molecule type" value="Genomic_DNA"/>
</dbReference>
<protein>
    <submittedName>
        <fullName evidence="2">Uncharacterized protein</fullName>
    </submittedName>
</protein>
<reference evidence="2" key="1">
    <citation type="submission" date="2019-12" db="EMBL/GenBank/DDBJ databases">
        <title>Genome sequencing and annotation of Brassica cretica.</title>
        <authorList>
            <person name="Studholme D.J."/>
            <person name="Sarris P."/>
        </authorList>
    </citation>
    <scope>NUCLEOTIDE SEQUENCE</scope>
    <source>
        <strain evidence="2">PFS-109/04</strain>
        <tissue evidence="2">Leaf</tissue>
    </source>
</reference>
<feature type="region of interest" description="Disordered" evidence="1">
    <location>
        <begin position="71"/>
        <end position="113"/>
    </location>
</feature>
<name>A0A8S9PJ94_BRACR</name>
<organism evidence="2 3">
    <name type="scientific">Brassica cretica</name>
    <name type="common">Mustard</name>
    <dbReference type="NCBI Taxonomy" id="69181"/>
    <lineage>
        <taxon>Eukaryota</taxon>
        <taxon>Viridiplantae</taxon>
        <taxon>Streptophyta</taxon>
        <taxon>Embryophyta</taxon>
        <taxon>Tracheophyta</taxon>
        <taxon>Spermatophyta</taxon>
        <taxon>Magnoliopsida</taxon>
        <taxon>eudicotyledons</taxon>
        <taxon>Gunneridae</taxon>
        <taxon>Pentapetalae</taxon>
        <taxon>rosids</taxon>
        <taxon>malvids</taxon>
        <taxon>Brassicales</taxon>
        <taxon>Brassicaceae</taxon>
        <taxon>Brassiceae</taxon>
        <taxon>Brassica</taxon>
    </lineage>
</organism>
<sequence length="113" mass="13176">MYRRRTFLGQFRRSGFLGVFRRTMVVGIFRRTMVVGIYRRIFVHRNIPANIGSSDPNPDPDIRRILQFLEGYPTPGYPRTPDPDKDNKIMDPPDKDPDPDTLKLPGYPIRLDT</sequence>
<evidence type="ECO:0000313" key="3">
    <source>
        <dbReference type="Proteomes" id="UP000712600"/>
    </source>
</evidence>
<proteinExistence type="predicted"/>
<gene>
    <name evidence="2" type="ORF">F2Q69_00004106</name>
</gene>